<dbReference type="InterPro" id="IPR002049">
    <property type="entry name" value="LE_dom"/>
</dbReference>
<feature type="domain" description="Laminin EGF-like" evidence="12">
    <location>
        <begin position="413"/>
        <end position="467"/>
    </location>
</feature>
<keyword evidence="15" id="KW-1185">Reference proteome</keyword>
<feature type="disulfide bond" evidence="10">
    <location>
        <begin position="522"/>
        <end position="539"/>
    </location>
</feature>
<evidence type="ECO:0000256" key="5">
    <source>
        <dbReference type="ARBA" id="ARBA00022737"/>
    </source>
</evidence>
<dbReference type="GO" id="GO:0005576">
    <property type="term" value="C:extracellular region"/>
    <property type="evidence" value="ECO:0007669"/>
    <property type="project" value="UniProtKB-SubCell"/>
</dbReference>
<feature type="coiled-coil region" evidence="11">
    <location>
        <begin position="1088"/>
        <end position="1150"/>
    </location>
</feature>
<proteinExistence type="predicted"/>
<evidence type="ECO:0000313" key="15">
    <source>
        <dbReference type="Proteomes" id="UP000593567"/>
    </source>
</evidence>
<dbReference type="Proteomes" id="UP000593567">
    <property type="component" value="Unassembled WGS sequence"/>
</dbReference>
<evidence type="ECO:0000256" key="9">
    <source>
        <dbReference type="ARBA" id="ARBA00023292"/>
    </source>
</evidence>
<name>A0A7J7J7M5_BUGNE</name>
<comment type="subcellular location">
    <subcellularLocation>
        <location evidence="1">Cell projection</location>
    </subcellularLocation>
    <subcellularLocation>
        <location evidence="2">Secreted</location>
    </subcellularLocation>
</comment>
<evidence type="ECO:0000256" key="7">
    <source>
        <dbReference type="ARBA" id="ARBA00023180"/>
    </source>
</evidence>
<keyword evidence="9 10" id="KW-0424">Laminin EGF-like domain</keyword>
<dbReference type="PRINTS" id="PR00011">
    <property type="entry name" value="EGFLAMININ"/>
</dbReference>
<dbReference type="FunFam" id="2.10.25.10:FF:000090">
    <property type="entry name" value="laminin subunit alpha"/>
    <property type="match status" value="1"/>
</dbReference>
<dbReference type="GO" id="GO:0009888">
    <property type="term" value="P:tissue development"/>
    <property type="evidence" value="ECO:0007669"/>
    <property type="project" value="TreeGrafter"/>
</dbReference>
<feature type="coiled-coil region" evidence="11">
    <location>
        <begin position="627"/>
        <end position="680"/>
    </location>
</feature>
<evidence type="ECO:0000256" key="11">
    <source>
        <dbReference type="SAM" id="Coils"/>
    </source>
</evidence>
<comment type="caution">
    <text evidence="10">Lacks conserved residue(s) required for the propagation of feature annotation.</text>
</comment>
<evidence type="ECO:0000313" key="14">
    <source>
        <dbReference type="EMBL" id="KAF6021666.1"/>
    </source>
</evidence>
<keyword evidence="6 10" id="KW-1015">Disulfide bond</keyword>
<dbReference type="FunFam" id="2.10.25.10:FF:000051">
    <property type="entry name" value="Laminin subunit alpha 4"/>
    <property type="match status" value="1"/>
</dbReference>
<dbReference type="AlphaFoldDB" id="A0A7J7J7M5"/>
<keyword evidence="4" id="KW-0732">Signal</keyword>
<comment type="caution">
    <text evidence="14">The sequence shown here is derived from an EMBL/GenBank/DDBJ whole genome shotgun (WGS) entry which is preliminary data.</text>
</comment>
<dbReference type="FunFam" id="2.10.25.10:FF:000224">
    <property type="entry name" value="Usherin"/>
    <property type="match status" value="1"/>
</dbReference>
<dbReference type="Gene3D" id="2.10.25.10">
    <property type="entry name" value="Laminin"/>
    <property type="match status" value="7"/>
</dbReference>
<dbReference type="OrthoDB" id="430826at2759"/>
<feature type="domain" description="Laminin IV type A" evidence="13">
    <location>
        <begin position="164"/>
        <end position="358"/>
    </location>
</feature>
<gene>
    <name evidence="14" type="ORF">EB796_020026</name>
</gene>
<sequence length="1225" mass="134183">MAGPASVTSTRPCMTEPAPVDIVRTAGTSQTGLTARNVVPTTSGEILQTCVQSASVTRSPGVTGPKCDRCEANYYDFGTYGCRPCGCVEAGSFDNTPYCDSVTGQCNCKMNVEGQDCGTCKPGFFNLDLANKYGCIACFCNGKTSQCTSATGYIRAFVDSYFDDNAERWTAVNERLGDNVPVVYNPLTEDLEVSSNASTGVEIYFSAPDGYLGDQKYSYNQFLEFSLRMGDSSSANPTAKDVILEGNGRQVYLPIFAQNNPIPQTELQIYKFRLNEHPFYQWTPTLSALEFQRLLSSLTAIKIRGTYNLQREKPHSVDGPPSVSLANVTDTLIPVIQILVPVSVSTTQWGTTVRSVKKAGTEMLRTAPLMTLDGSVSCLNCPTGYSGDLCDMCEDGFYDLDNLSTSDVNCTQCDCSGNIDSNAVGNCNATGGVCLKCIDNTGGDHCEVCLSGFYGNATAEEKGDCKPCECNSFGTESDKLDVCELETGQCSCLPYVTGRQCDQCEDGYFNLESSTGCEACLCNLIGSLNTTCDLQTGQCDCKTGISGLRCDVCVQDHFGFSNVGCQSCDCLDIGSAHGQCDESGQCVCKDDTRITGLHCDECRENKYNLTAGCPDCPACYNLVQDAVNDIRQSLTNLSDTLKSINDNPDAVDDAEFTAQLKEIEDRVNALYNRSLDLQNSGGPVSDDLQEIDSQILDLKNKALEIQVIVASTQEEYDRIDLDTLDGHISNASAEVADSRNKFAAESSQLYNDILAALGKNGPKSESQNMTALAQQSIEIVAKQKVDAEKIVEVADNSNEISSRAYQLAVEATKSPEDLEMKLSLLQERFNGARNILDRVDEAAKKALDKATMIHTNAIESLYDAERTIVPDIDTSLQLAEAQNILEQAVLQKNQTAALMEKFESLINETQTQIENAEELFNRTYVAQQNTDDLMAEVDVALQRALQAIQDPEDLLAEALEQLKTLQEFDQVVKESKEKAVEALKMIPTIEELLDRADNETSRARETVEGAKQAANEAKQTALDAQLTANEASENAAKILAEAKDAKLDVDAEANKTDIHEIQLNALSEQINQTRPLEEADKLLIDVVLTEAERARQRARDAAAQLMNAKNQVDSIINSLATLPELNTTELDRLEEEMDKIEAEINLENINMQVKELTQFNDMQLHLVNQHWDSLDQLKADVLNLEMIVAAVPKPPLCYKVPVLEKAADGGKRRRRLRKLRKRHRH</sequence>
<keyword evidence="8" id="KW-0966">Cell projection</keyword>
<keyword evidence="11" id="KW-0175">Coiled coil</keyword>
<evidence type="ECO:0000256" key="1">
    <source>
        <dbReference type="ARBA" id="ARBA00004316"/>
    </source>
</evidence>
<keyword evidence="7" id="KW-0325">Glycoprotein</keyword>
<dbReference type="SUPFAM" id="SSF57196">
    <property type="entry name" value="EGF/Laminin"/>
    <property type="match status" value="4"/>
</dbReference>
<feature type="disulfide bond" evidence="10">
    <location>
        <begin position="108"/>
        <end position="117"/>
    </location>
</feature>
<feature type="domain" description="Laminin EGF-like" evidence="12">
    <location>
        <begin position="520"/>
        <end position="567"/>
    </location>
</feature>
<feature type="domain" description="Laminin EGF-like" evidence="12">
    <location>
        <begin position="468"/>
        <end position="519"/>
    </location>
</feature>
<keyword evidence="3" id="KW-0964">Secreted</keyword>
<feature type="disulfide bond" evidence="10">
    <location>
        <begin position="492"/>
        <end position="501"/>
    </location>
</feature>
<feature type="domain" description="Laminin EGF-like" evidence="12">
    <location>
        <begin position="85"/>
        <end position="137"/>
    </location>
</feature>
<feature type="disulfide bond" evidence="10">
    <location>
        <begin position="437"/>
        <end position="446"/>
    </location>
</feature>
<evidence type="ECO:0000256" key="10">
    <source>
        <dbReference type="PROSITE-ProRule" id="PRU00460"/>
    </source>
</evidence>
<dbReference type="GO" id="GO:0009887">
    <property type="term" value="P:animal organ morphogenesis"/>
    <property type="evidence" value="ECO:0007669"/>
    <property type="project" value="TreeGrafter"/>
</dbReference>
<protein>
    <submittedName>
        <fullName evidence="14">LanB2</fullName>
    </submittedName>
</protein>
<accession>A0A7J7J7M5</accession>
<dbReference type="FunFam" id="2.10.25.10:FF:000074">
    <property type="entry name" value="Laminin subunit alpha"/>
    <property type="match status" value="1"/>
</dbReference>
<dbReference type="PANTHER" id="PTHR10574:SF406">
    <property type="entry name" value="LAMININ SUBUNIT ALPHA 5"/>
    <property type="match status" value="1"/>
</dbReference>
<evidence type="ECO:0000259" key="12">
    <source>
        <dbReference type="PROSITE" id="PS50027"/>
    </source>
</evidence>
<evidence type="ECO:0000256" key="2">
    <source>
        <dbReference type="ARBA" id="ARBA00004613"/>
    </source>
</evidence>
<keyword evidence="5" id="KW-0677">Repeat</keyword>
<dbReference type="EMBL" id="VXIV02002983">
    <property type="protein sequence ID" value="KAF6021666.1"/>
    <property type="molecule type" value="Genomic_DNA"/>
</dbReference>
<dbReference type="PROSITE" id="PS50027">
    <property type="entry name" value="EGF_LAM_2"/>
    <property type="match status" value="4"/>
</dbReference>
<dbReference type="PROSITE" id="PS51115">
    <property type="entry name" value="LAMININ_IVA"/>
    <property type="match status" value="1"/>
</dbReference>
<organism evidence="14 15">
    <name type="scientific">Bugula neritina</name>
    <name type="common">Brown bryozoan</name>
    <name type="synonym">Sertularia neritina</name>
    <dbReference type="NCBI Taxonomy" id="10212"/>
    <lineage>
        <taxon>Eukaryota</taxon>
        <taxon>Metazoa</taxon>
        <taxon>Spiralia</taxon>
        <taxon>Lophotrochozoa</taxon>
        <taxon>Bryozoa</taxon>
        <taxon>Gymnolaemata</taxon>
        <taxon>Cheilostomatida</taxon>
        <taxon>Flustrina</taxon>
        <taxon>Buguloidea</taxon>
        <taxon>Bugulidae</taxon>
        <taxon>Bugula</taxon>
    </lineage>
</organism>
<reference evidence="14" key="1">
    <citation type="submission" date="2020-06" db="EMBL/GenBank/DDBJ databases">
        <title>Draft genome of Bugula neritina, a colonial animal packing powerful symbionts and potential medicines.</title>
        <authorList>
            <person name="Rayko M."/>
        </authorList>
    </citation>
    <scope>NUCLEOTIDE SEQUENCE [LARGE SCALE GENOMIC DNA]</scope>
    <source>
        <strain evidence="14">Kwan_BN1</strain>
    </source>
</reference>
<dbReference type="CDD" id="cd00055">
    <property type="entry name" value="EGF_Lam"/>
    <property type="match status" value="6"/>
</dbReference>
<evidence type="ECO:0000256" key="3">
    <source>
        <dbReference type="ARBA" id="ARBA00022525"/>
    </source>
</evidence>
<dbReference type="GO" id="GO:0042995">
    <property type="term" value="C:cell projection"/>
    <property type="evidence" value="ECO:0007669"/>
    <property type="project" value="UniProtKB-SubCell"/>
</dbReference>
<feature type="coiled-coil region" evidence="11">
    <location>
        <begin position="993"/>
        <end position="1048"/>
    </location>
</feature>
<dbReference type="Pfam" id="PF00053">
    <property type="entry name" value="EGF_laminin"/>
    <property type="match status" value="7"/>
</dbReference>
<dbReference type="Pfam" id="PF00052">
    <property type="entry name" value="Laminin_B"/>
    <property type="match status" value="1"/>
</dbReference>
<feature type="disulfide bond" evidence="10">
    <location>
        <begin position="541"/>
        <end position="550"/>
    </location>
</feature>
<evidence type="ECO:0000259" key="13">
    <source>
        <dbReference type="PROSITE" id="PS51115"/>
    </source>
</evidence>
<dbReference type="SMART" id="SM00180">
    <property type="entry name" value="EGF_Lam"/>
    <property type="match status" value="7"/>
</dbReference>
<dbReference type="PROSITE" id="PS01248">
    <property type="entry name" value="EGF_LAM_1"/>
    <property type="match status" value="3"/>
</dbReference>
<evidence type="ECO:0000256" key="4">
    <source>
        <dbReference type="ARBA" id="ARBA00022729"/>
    </source>
</evidence>
<dbReference type="InterPro" id="IPR000034">
    <property type="entry name" value="Laminin_IV"/>
</dbReference>
<dbReference type="InterPro" id="IPR050440">
    <property type="entry name" value="Laminin/Netrin_ECM"/>
</dbReference>
<evidence type="ECO:0000256" key="6">
    <source>
        <dbReference type="ARBA" id="ARBA00023157"/>
    </source>
</evidence>
<dbReference type="PANTHER" id="PTHR10574">
    <property type="entry name" value="NETRIN/LAMININ-RELATED"/>
    <property type="match status" value="1"/>
</dbReference>
<evidence type="ECO:0000256" key="8">
    <source>
        <dbReference type="ARBA" id="ARBA00023273"/>
    </source>
</evidence>
<dbReference type="SMART" id="SM00281">
    <property type="entry name" value="LamB"/>
    <property type="match status" value="1"/>
</dbReference>
<feature type="disulfide bond" evidence="10">
    <location>
        <begin position="520"/>
        <end position="532"/>
    </location>
</feature>